<evidence type="ECO:0000313" key="7">
    <source>
        <dbReference type="EMBL" id="RLU17907.1"/>
    </source>
</evidence>
<dbReference type="PANTHER" id="PTHR23170:SF3">
    <property type="entry name" value="LEUCINE-RICH REPEAT-CONTAINING PROTEIN 45"/>
    <property type="match status" value="1"/>
</dbReference>
<feature type="coiled-coil region" evidence="5">
    <location>
        <begin position="376"/>
        <end position="692"/>
    </location>
</feature>
<feature type="region of interest" description="Disordered" evidence="6">
    <location>
        <begin position="272"/>
        <end position="292"/>
    </location>
</feature>
<evidence type="ECO:0000256" key="6">
    <source>
        <dbReference type="SAM" id="MobiDB-lite"/>
    </source>
</evidence>
<dbReference type="SMART" id="SM00368">
    <property type="entry name" value="LRR_RI"/>
    <property type="match status" value="5"/>
</dbReference>
<organism evidence="7 8">
    <name type="scientific">Ooceraea biroi</name>
    <name type="common">Clonal raider ant</name>
    <name type="synonym">Cerapachys biroi</name>
    <dbReference type="NCBI Taxonomy" id="2015173"/>
    <lineage>
        <taxon>Eukaryota</taxon>
        <taxon>Metazoa</taxon>
        <taxon>Ecdysozoa</taxon>
        <taxon>Arthropoda</taxon>
        <taxon>Hexapoda</taxon>
        <taxon>Insecta</taxon>
        <taxon>Pterygota</taxon>
        <taxon>Neoptera</taxon>
        <taxon>Endopterygota</taxon>
        <taxon>Hymenoptera</taxon>
        <taxon>Apocrita</taxon>
        <taxon>Aculeata</taxon>
        <taxon>Formicoidea</taxon>
        <taxon>Formicidae</taxon>
        <taxon>Dorylinae</taxon>
        <taxon>Ooceraea</taxon>
    </lineage>
</organism>
<dbReference type="Proteomes" id="UP000279307">
    <property type="component" value="Chromosome 10"/>
</dbReference>
<dbReference type="Pfam" id="PF13516">
    <property type="entry name" value="LRR_6"/>
    <property type="match status" value="2"/>
</dbReference>
<sequence length="717" mass="81368">MLQDHELFVRLCQKRGISSIPEISDAFRASSTTGELRLSCLSIIIPVCEIIAQTLVSSATIKTLDMSDCMLLPKGLDGILDALCEGTAVTTLKLKGNNVNGPIVTHLGRVLACNNTLKRLHVEWNSMGAHADSFAAFCDGLTRNHNIEQLDLRYNQISPQCAEHLCRVIQRNKSLRSIDLSWNTLGLQGGRLLLNAIGDNKTITDLVLRGNCVPEDIALAMEERLRENRRRCVATEFVLPSADVASSPPLTAEKQGLMTPTAARDAYVGIISSTPEKPRTSRGKGKVHKASQGSKDLVQIADEISPSIETKSEANVGLEDGNRGSSARGDHISLVDRDDRVIETEPKLADLNEMLRERSAAIDLLTDKLAMKVAEVDDTRAQLGLLQTEIHQLQQEKARFDSDKAGEIARLQKNHSEAEENWRRSYKDLKNNYNECSRNKKEADFKIRQYEKEIHKSSLELGLLRDKLVSATRAYEDLLSNHKTEMHRLRRESKERDNKHRIELNILKSTLRETTQALEDCQTELQKSRGESRDLSENQALLKAKLDDAERKVLRYARIEENCQRLKEEKNTLQEKLVDSQRTVSSLQRQVTSLEGELIEPERRYNLLKEELDLEKQTNERFKRELGEERARLKDQAFQAEKMNQQLAALNARLNEVQTTHAEVLRERDRERKQLQEIISSKERNLSRLRTEEVQRTEQLYAAFTKYLSSLGPSPVT</sequence>
<protein>
    <recommendedName>
        <fullName evidence="9">Leucine-rich repeat-containing protein</fullName>
    </recommendedName>
</protein>
<dbReference type="InterPro" id="IPR001611">
    <property type="entry name" value="Leu-rich_rpt"/>
</dbReference>
<feature type="compositionally biased region" description="Basic residues" evidence="6">
    <location>
        <begin position="280"/>
        <end position="289"/>
    </location>
</feature>
<gene>
    <name evidence="7" type="ORF">DMN91_010146</name>
</gene>
<evidence type="ECO:0000256" key="1">
    <source>
        <dbReference type="ARBA" id="ARBA00004300"/>
    </source>
</evidence>
<dbReference type="AlphaFoldDB" id="A0A3L8DBN3"/>
<dbReference type="Gene3D" id="3.80.10.10">
    <property type="entry name" value="Ribonuclease Inhibitor"/>
    <property type="match status" value="2"/>
</dbReference>
<comment type="subcellular location">
    <subcellularLocation>
        <location evidence="1">Cytoplasm</location>
        <location evidence="1">Cytoskeleton</location>
        <location evidence="1">Microtubule organizing center</location>
        <location evidence="1">Centrosome</location>
    </subcellularLocation>
</comment>
<name>A0A3L8DBN3_OOCBI</name>
<dbReference type="OrthoDB" id="8436363at2759"/>
<dbReference type="PANTHER" id="PTHR23170">
    <property type="entry name" value="NY-REN-58 ANTIGEN"/>
    <property type="match status" value="1"/>
</dbReference>
<accession>A0A3L8DBN3</accession>
<evidence type="ECO:0000313" key="8">
    <source>
        <dbReference type="Proteomes" id="UP000279307"/>
    </source>
</evidence>
<keyword evidence="3 5" id="KW-0175">Coiled coil</keyword>
<feature type="region of interest" description="Disordered" evidence="6">
    <location>
        <begin position="311"/>
        <end position="330"/>
    </location>
</feature>
<comment type="caution">
    <text evidence="7">The sequence shown here is derived from an EMBL/GenBank/DDBJ whole genome shotgun (WGS) entry which is preliminary data.</text>
</comment>
<evidence type="ECO:0000256" key="3">
    <source>
        <dbReference type="ARBA" id="ARBA00023054"/>
    </source>
</evidence>
<proteinExistence type="predicted"/>
<dbReference type="GO" id="GO:0005813">
    <property type="term" value="C:centrosome"/>
    <property type="evidence" value="ECO:0007669"/>
    <property type="project" value="UniProtKB-SubCell"/>
</dbReference>
<keyword evidence="2" id="KW-0963">Cytoplasm</keyword>
<dbReference type="EMBL" id="QOIP01000010">
    <property type="protein sequence ID" value="RLU17907.1"/>
    <property type="molecule type" value="Genomic_DNA"/>
</dbReference>
<keyword evidence="4" id="KW-0206">Cytoskeleton</keyword>
<dbReference type="SUPFAM" id="SSF52047">
    <property type="entry name" value="RNI-like"/>
    <property type="match status" value="1"/>
</dbReference>
<reference evidence="7 8" key="1">
    <citation type="journal article" date="2018" name="Genome Res.">
        <title>The genomic architecture and molecular evolution of ant odorant receptors.</title>
        <authorList>
            <person name="McKenzie S.K."/>
            <person name="Kronauer D.J.C."/>
        </authorList>
    </citation>
    <scope>NUCLEOTIDE SEQUENCE [LARGE SCALE GENOMIC DNA]</scope>
    <source>
        <strain evidence="7">Clonal line C1</strain>
    </source>
</reference>
<dbReference type="InterPro" id="IPR052116">
    <property type="entry name" value="Centro_Cilium_Assembly"/>
</dbReference>
<dbReference type="InterPro" id="IPR032675">
    <property type="entry name" value="LRR_dom_sf"/>
</dbReference>
<evidence type="ECO:0000256" key="5">
    <source>
        <dbReference type="SAM" id="Coils"/>
    </source>
</evidence>
<evidence type="ECO:0000256" key="2">
    <source>
        <dbReference type="ARBA" id="ARBA00022490"/>
    </source>
</evidence>
<evidence type="ECO:0008006" key="9">
    <source>
        <dbReference type="Google" id="ProtNLM"/>
    </source>
</evidence>
<evidence type="ECO:0000256" key="4">
    <source>
        <dbReference type="ARBA" id="ARBA00023212"/>
    </source>
</evidence>